<evidence type="ECO:0000256" key="11">
    <source>
        <dbReference type="ARBA" id="ARBA00049558"/>
    </source>
</evidence>
<protein>
    <recommendedName>
        <fullName evidence="5 15">Cytidine deaminase</fullName>
        <ecNumber evidence="4 15">3.5.4.5</ecNumber>
    </recommendedName>
    <alternativeName>
        <fullName evidence="9 15">Cytidine aminohydrolase</fullName>
    </alternativeName>
</protein>
<dbReference type="GO" id="GO:0072527">
    <property type="term" value="P:pyrimidine-containing compound metabolic process"/>
    <property type="evidence" value="ECO:0007669"/>
    <property type="project" value="UniProtKB-ARBA"/>
</dbReference>
<dbReference type="GO" id="GO:0055086">
    <property type="term" value="P:nucleobase-containing small molecule metabolic process"/>
    <property type="evidence" value="ECO:0007669"/>
    <property type="project" value="UniProtKB-ARBA"/>
</dbReference>
<evidence type="ECO:0000256" key="9">
    <source>
        <dbReference type="ARBA" id="ARBA00032005"/>
    </source>
</evidence>
<evidence type="ECO:0000256" key="2">
    <source>
        <dbReference type="ARBA" id="ARBA00003949"/>
    </source>
</evidence>
<comment type="function">
    <text evidence="2 15">This enzyme scavenges exogenous and endogenous cytidine and 2'-deoxycytidine for UMP synthesis.</text>
</comment>
<evidence type="ECO:0000256" key="14">
    <source>
        <dbReference type="PIRSR" id="PIRSR606262-3"/>
    </source>
</evidence>
<dbReference type="RefSeq" id="WP_104507323.1">
    <property type="nucleotide sequence ID" value="NZ_JACIGC010000004.1"/>
</dbReference>
<dbReference type="EMBL" id="NHSJ01000049">
    <property type="protein sequence ID" value="PPQ31884.1"/>
    <property type="molecule type" value="Genomic_DNA"/>
</dbReference>
<dbReference type="NCBIfam" id="NF004064">
    <property type="entry name" value="PRK05578.1"/>
    <property type="match status" value="1"/>
</dbReference>
<dbReference type="PANTHER" id="PTHR11644">
    <property type="entry name" value="CYTIDINE DEAMINASE"/>
    <property type="match status" value="1"/>
</dbReference>
<feature type="active site" description="Proton donor" evidence="12">
    <location>
        <position position="56"/>
    </location>
</feature>
<comment type="similarity">
    <text evidence="3 15">Belongs to the cytidine and deoxycytidylate deaminase family.</text>
</comment>
<evidence type="ECO:0000256" key="12">
    <source>
        <dbReference type="PIRSR" id="PIRSR606262-1"/>
    </source>
</evidence>
<gene>
    <name evidence="16" type="ORF">CCR94_07895</name>
</gene>
<dbReference type="GO" id="GO:0042802">
    <property type="term" value="F:identical protein binding"/>
    <property type="evidence" value="ECO:0007669"/>
    <property type="project" value="UniProtKB-ARBA"/>
</dbReference>
<dbReference type="CDD" id="cd01283">
    <property type="entry name" value="cytidine_deaminase"/>
    <property type="match status" value="1"/>
</dbReference>
<dbReference type="PANTHER" id="PTHR11644:SF2">
    <property type="entry name" value="CYTIDINE DEAMINASE"/>
    <property type="match status" value="1"/>
</dbReference>
<dbReference type="InterPro" id="IPR016192">
    <property type="entry name" value="APOBEC/CMP_deaminase_Zn-bd"/>
</dbReference>
<dbReference type="OrthoDB" id="9795347at2"/>
<reference evidence="16 17" key="1">
    <citation type="journal article" date="2018" name="Arch. Microbiol.">
        <title>New insights into the metabolic potential of the phototrophic purple bacterium Rhodopila globiformis DSM 161(T) from its draft genome sequence and evidence for a vanadium-dependent nitrogenase.</title>
        <authorList>
            <person name="Imhoff J.F."/>
            <person name="Rahn T."/>
            <person name="Kunzel S."/>
            <person name="Neulinger S.C."/>
        </authorList>
    </citation>
    <scope>NUCLEOTIDE SEQUENCE [LARGE SCALE GENOMIC DNA]</scope>
    <source>
        <strain evidence="16 17">DSM 16996</strain>
    </source>
</reference>
<feature type="binding site" evidence="13">
    <location>
        <begin position="43"/>
        <end position="49"/>
    </location>
    <ligand>
        <name>substrate</name>
    </ligand>
</feature>
<dbReference type="NCBIfam" id="TIGR01354">
    <property type="entry name" value="cyt_deam_tetra"/>
    <property type="match status" value="1"/>
</dbReference>
<proteinExistence type="inferred from homology"/>
<dbReference type="PROSITE" id="PS00903">
    <property type="entry name" value="CYT_DCMP_DEAMINASES_1"/>
    <property type="match status" value="1"/>
</dbReference>
<evidence type="ECO:0000313" key="16">
    <source>
        <dbReference type="EMBL" id="PPQ31884.1"/>
    </source>
</evidence>
<evidence type="ECO:0000256" key="3">
    <source>
        <dbReference type="ARBA" id="ARBA00006576"/>
    </source>
</evidence>
<dbReference type="SUPFAM" id="SSF53927">
    <property type="entry name" value="Cytidine deaminase-like"/>
    <property type="match status" value="1"/>
</dbReference>
<organism evidence="16 17">
    <name type="scientific">Rhodoblastus sphagnicola</name>
    <dbReference type="NCBI Taxonomy" id="333368"/>
    <lineage>
        <taxon>Bacteria</taxon>
        <taxon>Pseudomonadati</taxon>
        <taxon>Pseudomonadota</taxon>
        <taxon>Alphaproteobacteria</taxon>
        <taxon>Hyphomicrobiales</taxon>
        <taxon>Rhodoblastaceae</taxon>
        <taxon>Rhodoblastus</taxon>
    </lineage>
</organism>
<keyword evidence="6 14" id="KW-0479">Metal-binding</keyword>
<feature type="binding site" evidence="14">
    <location>
        <position position="91"/>
    </location>
    <ligand>
        <name>Zn(2+)</name>
        <dbReference type="ChEBI" id="CHEBI:29105"/>
        <note>catalytic</note>
    </ligand>
</feature>
<keyword evidence="7 15" id="KW-0378">Hydrolase</keyword>
<comment type="catalytic activity">
    <reaction evidence="11 15">
        <text>cytidine + H2O + H(+) = uridine + NH4(+)</text>
        <dbReference type="Rhea" id="RHEA:16069"/>
        <dbReference type="ChEBI" id="CHEBI:15377"/>
        <dbReference type="ChEBI" id="CHEBI:15378"/>
        <dbReference type="ChEBI" id="CHEBI:16704"/>
        <dbReference type="ChEBI" id="CHEBI:17562"/>
        <dbReference type="ChEBI" id="CHEBI:28938"/>
        <dbReference type="EC" id="3.5.4.5"/>
    </reaction>
</comment>
<evidence type="ECO:0000256" key="13">
    <source>
        <dbReference type="PIRSR" id="PIRSR606262-2"/>
    </source>
</evidence>
<comment type="catalytic activity">
    <reaction evidence="10 15">
        <text>2'-deoxycytidine + H2O + H(+) = 2'-deoxyuridine + NH4(+)</text>
        <dbReference type="Rhea" id="RHEA:13433"/>
        <dbReference type="ChEBI" id="CHEBI:15377"/>
        <dbReference type="ChEBI" id="CHEBI:15378"/>
        <dbReference type="ChEBI" id="CHEBI:15698"/>
        <dbReference type="ChEBI" id="CHEBI:16450"/>
        <dbReference type="ChEBI" id="CHEBI:28938"/>
        <dbReference type="EC" id="3.5.4.5"/>
    </reaction>
</comment>
<dbReference type="GO" id="GO:0008270">
    <property type="term" value="F:zinc ion binding"/>
    <property type="evidence" value="ECO:0007669"/>
    <property type="project" value="UniProtKB-UniRule"/>
</dbReference>
<dbReference type="Proteomes" id="UP000239089">
    <property type="component" value="Unassembled WGS sequence"/>
</dbReference>
<evidence type="ECO:0000256" key="4">
    <source>
        <dbReference type="ARBA" id="ARBA00012783"/>
    </source>
</evidence>
<feature type="binding site" evidence="14">
    <location>
        <position position="94"/>
    </location>
    <ligand>
        <name>Zn(2+)</name>
        <dbReference type="ChEBI" id="CHEBI:29105"/>
        <note>catalytic</note>
    </ligand>
</feature>
<comment type="caution">
    <text evidence="16">The sequence shown here is derived from an EMBL/GenBank/DDBJ whole genome shotgun (WGS) entry which is preliminary data.</text>
</comment>
<dbReference type="InterPro" id="IPR016193">
    <property type="entry name" value="Cytidine_deaminase-like"/>
</dbReference>
<dbReference type="PROSITE" id="PS51747">
    <property type="entry name" value="CYT_DCMP_DEAMINASES_2"/>
    <property type="match status" value="1"/>
</dbReference>
<dbReference type="InterPro" id="IPR006262">
    <property type="entry name" value="Cyt_deam_tetra"/>
</dbReference>
<evidence type="ECO:0000256" key="10">
    <source>
        <dbReference type="ARBA" id="ARBA00049252"/>
    </source>
</evidence>
<evidence type="ECO:0000256" key="8">
    <source>
        <dbReference type="ARBA" id="ARBA00022833"/>
    </source>
</evidence>
<evidence type="ECO:0000256" key="15">
    <source>
        <dbReference type="RuleBase" id="RU364006"/>
    </source>
</evidence>
<dbReference type="GO" id="GO:0004126">
    <property type="term" value="F:cytidine deaminase activity"/>
    <property type="evidence" value="ECO:0007669"/>
    <property type="project" value="UniProtKB-UniRule"/>
</dbReference>
<keyword evidence="17" id="KW-1185">Reference proteome</keyword>
<sequence>MDGISELFEQAKQARARAYAPYSRFPVGAALRTSSGAIFAGANVENAAYPLGVCAETSAIAAMIAGGGREIAEILVLGPRTASGKGRIAPCGACRQRISEFANGSVLVYLADERGECSRHLLSELLPHAFGPDTLKGDDATGVADVRKR</sequence>
<dbReference type="Pfam" id="PF00383">
    <property type="entry name" value="dCMP_cyt_deam_1"/>
    <property type="match status" value="1"/>
</dbReference>
<dbReference type="EC" id="3.5.4.5" evidence="4 15"/>
<dbReference type="GO" id="GO:0005829">
    <property type="term" value="C:cytosol"/>
    <property type="evidence" value="ECO:0007669"/>
    <property type="project" value="TreeGrafter"/>
</dbReference>
<evidence type="ECO:0000313" key="17">
    <source>
        <dbReference type="Proteomes" id="UP000239089"/>
    </source>
</evidence>
<dbReference type="InterPro" id="IPR050202">
    <property type="entry name" value="Cyt/Deoxycyt_deaminase"/>
</dbReference>
<feature type="binding site" evidence="14">
    <location>
        <position position="54"/>
    </location>
    <ligand>
        <name>Zn(2+)</name>
        <dbReference type="ChEBI" id="CHEBI:29105"/>
        <note>catalytic</note>
    </ligand>
</feature>
<evidence type="ECO:0000256" key="7">
    <source>
        <dbReference type="ARBA" id="ARBA00022801"/>
    </source>
</evidence>
<evidence type="ECO:0000256" key="5">
    <source>
        <dbReference type="ARBA" id="ARBA00018266"/>
    </source>
</evidence>
<dbReference type="InterPro" id="IPR002125">
    <property type="entry name" value="CMP_dCMP_dom"/>
</dbReference>
<dbReference type="FunFam" id="3.40.140.10:FF:000008">
    <property type="entry name" value="Cytidine deaminase"/>
    <property type="match status" value="1"/>
</dbReference>
<evidence type="ECO:0000256" key="1">
    <source>
        <dbReference type="ARBA" id="ARBA00001947"/>
    </source>
</evidence>
<accession>A0A2S6NBB8</accession>
<comment type="cofactor">
    <cofactor evidence="1 14 15">
        <name>Zn(2+)</name>
        <dbReference type="ChEBI" id="CHEBI:29105"/>
    </cofactor>
</comment>
<dbReference type="AlphaFoldDB" id="A0A2S6NBB8"/>
<name>A0A2S6NBB8_9HYPH</name>
<dbReference type="Gene3D" id="3.40.140.10">
    <property type="entry name" value="Cytidine Deaminase, domain 2"/>
    <property type="match status" value="1"/>
</dbReference>
<evidence type="ECO:0000256" key="6">
    <source>
        <dbReference type="ARBA" id="ARBA00022723"/>
    </source>
</evidence>
<keyword evidence="8 14" id="KW-0862">Zinc</keyword>